<accession>A0ABY5WCA6</accession>
<proteinExistence type="predicted"/>
<feature type="transmembrane region" description="Helical" evidence="1">
    <location>
        <begin position="210"/>
        <end position="228"/>
    </location>
</feature>
<dbReference type="Proteomes" id="UP001059617">
    <property type="component" value="Chromosome"/>
</dbReference>
<keyword evidence="1" id="KW-1133">Transmembrane helix</keyword>
<protein>
    <submittedName>
        <fullName evidence="2">Uncharacterized protein</fullName>
    </submittedName>
</protein>
<evidence type="ECO:0000313" key="3">
    <source>
        <dbReference type="Proteomes" id="UP001059617"/>
    </source>
</evidence>
<dbReference type="RefSeq" id="WP_259866753.1">
    <property type="nucleotide sequence ID" value="NZ_BAAAST010000144.1"/>
</dbReference>
<organism evidence="2 3">
    <name type="scientific">Dactylosporangium fulvum</name>
    <dbReference type="NCBI Taxonomy" id="53359"/>
    <lineage>
        <taxon>Bacteria</taxon>
        <taxon>Bacillati</taxon>
        <taxon>Actinomycetota</taxon>
        <taxon>Actinomycetes</taxon>
        <taxon>Micromonosporales</taxon>
        <taxon>Micromonosporaceae</taxon>
        <taxon>Dactylosporangium</taxon>
    </lineage>
</organism>
<keyword evidence="1" id="KW-0472">Membrane</keyword>
<reference evidence="2" key="1">
    <citation type="submission" date="2021-04" db="EMBL/GenBank/DDBJ databases">
        <authorList>
            <person name="Hartkoorn R.C."/>
            <person name="Beaudoing E."/>
            <person name="Hot D."/>
        </authorList>
    </citation>
    <scope>NUCLEOTIDE SEQUENCE</scope>
    <source>
        <strain evidence="2">NRRL B-16292</strain>
    </source>
</reference>
<keyword evidence="3" id="KW-1185">Reference proteome</keyword>
<sequence>MTSGTSPAIRRLCLAVDVQRYSALDNAGQLRAQAVLKRLLDQALDAAGLRRSRVERQDRGDGQLVLLPAAIDEGAAIGAVVRRLTDGLAEANRAGGDRLRLRLALAQGVTHRAATGFVGKAVVDACRLVNASELRAALESDAGRDLVVAVTDDLFQDVVVHGYAGLSGAGFRRVHIDLLEKAYSSSAWLSLPDAGPPAPSARPRRRRVRLLAAAAALVAVVGAGLVFLNRTPVTPPESPFAFADHGPVGSCEIITGTGLVPEGFELRLYARGGDLYYVTALAAEADRDRRTWTMRQVAFGDGRAGEQVTVYAALLTEAESARITRDYETTWASPQLPERVVAIHVFTRSGVRNTC</sequence>
<keyword evidence="1" id="KW-0812">Transmembrane</keyword>
<evidence type="ECO:0000313" key="2">
    <source>
        <dbReference type="EMBL" id="UWP87005.1"/>
    </source>
</evidence>
<evidence type="ECO:0000256" key="1">
    <source>
        <dbReference type="SAM" id="Phobius"/>
    </source>
</evidence>
<name>A0ABY5WCA6_9ACTN</name>
<dbReference type="EMBL" id="CP073720">
    <property type="protein sequence ID" value="UWP87005.1"/>
    <property type="molecule type" value="Genomic_DNA"/>
</dbReference>
<gene>
    <name evidence="2" type="ORF">Dfulv_23290</name>
</gene>
<reference evidence="2" key="2">
    <citation type="submission" date="2022-09" db="EMBL/GenBank/DDBJ databases">
        <title>Biosynthetic gene clusters of Dactylosporangioum fulvum.</title>
        <authorList>
            <person name="Caradec T."/>
        </authorList>
    </citation>
    <scope>NUCLEOTIDE SEQUENCE</scope>
    <source>
        <strain evidence="2">NRRL B-16292</strain>
    </source>
</reference>